<dbReference type="PIRSF" id="PIRSF032064">
    <property type="entry name" value="UCP032064"/>
    <property type="match status" value="1"/>
</dbReference>
<keyword evidence="4" id="KW-1185">Reference proteome</keyword>
<dbReference type="Proteomes" id="UP000191257">
    <property type="component" value="Chromosome"/>
</dbReference>
<evidence type="ECO:0000313" key="4">
    <source>
        <dbReference type="Proteomes" id="UP000191257"/>
    </source>
</evidence>
<dbReference type="EMBL" id="CP020442">
    <property type="protein sequence ID" value="ARC36225.1"/>
    <property type="molecule type" value="Genomic_DNA"/>
</dbReference>
<dbReference type="EMBL" id="CP031078">
    <property type="protein sequence ID" value="AYF02199.1"/>
    <property type="molecule type" value="Genomic_DNA"/>
</dbReference>
<dbReference type="OrthoDB" id="7160947at2"/>
<dbReference type="AlphaFoldDB" id="A0A1V0GQT5"/>
<dbReference type="InterPro" id="IPR007922">
    <property type="entry name" value="DciA-like"/>
</dbReference>
<evidence type="ECO:0000313" key="3">
    <source>
        <dbReference type="EMBL" id="AYF02199.1"/>
    </source>
</evidence>
<dbReference type="InterPro" id="IPR010593">
    <property type="entry name" value="DUF1159"/>
</dbReference>
<gene>
    <name evidence="1" type="ORF">A6J80_07415</name>
    <name evidence="3" type="ORF">PY32053_02606</name>
    <name evidence="2" type="ORF">PYTT13_02580</name>
</gene>
<organism evidence="1 4">
    <name type="scientific">Paracoccus yeei</name>
    <dbReference type="NCBI Taxonomy" id="147645"/>
    <lineage>
        <taxon>Bacteria</taxon>
        <taxon>Pseudomonadati</taxon>
        <taxon>Pseudomonadota</taxon>
        <taxon>Alphaproteobacteria</taxon>
        <taxon>Rhodobacterales</taxon>
        <taxon>Paracoccaceae</taxon>
        <taxon>Paracoccus</taxon>
    </lineage>
</organism>
<reference evidence="3" key="4">
    <citation type="journal article" date="2018" name="Front. Microbiol.">
        <title>Genome Structure of the Opportunistic Pathogen Paracoccus yeei (Alphaproteobacteria) and Identification of Putative Virulence Factors.</title>
        <authorList>
            <person name="Lasek R."/>
            <person name="Szuplewska M."/>
            <person name="Mitura M."/>
            <person name="Decewicz P."/>
            <person name="Chmielowska C."/>
            <person name="Pawlot A."/>
            <person name="Sentkowska D."/>
            <person name="Czarnecki J."/>
            <person name="Bartosik D."/>
        </authorList>
    </citation>
    <scope>NUCLEOTIDE SEQUENCE</scope>
    <source>
        <strain evidence="3">CCUG 32053</strain>
    </source>
</reference>
<dbReference type="KEGG" id="pye:A6J80_07415"/>
<reference evidence="1" key="3">
    <citation type="submission" date="2017-12" db="EMBL/GenBank/DDBJ databases">
        <title>FDA dAtabase for Regulatory Grade micrObial Sequences (FDA-ARGOS): Supporting development and validation of Infectious Disease Dx tests.</title>
        <authorList>
            <person name="Campos J."/>
            <person name="Goldberg B."/>
            <person name="Tallon L."/>
            <person name="Sadzewicz L."/>
            <person name="Sengamalay N."/>
            <person name="Ott S."/>
            <person name="Godinez A."/>
            <person name="Nagaraj S."/>
            <person name="Vyas G."/>
            <person name="Aluvathingal J."/>
            <person name="Nadendla S."/>
            <person name="Geyer C."/>
            <person name="Nandy P."/>
            <person name="Hobson J."/>
            <person name="Sichtig H."/>
        </authorList>
    </citation>
    <scope>NUCLEOTIDE SEQUENCE</scope>
    <source>
        <strain evidence="1">FDAARGOS_252</strain>
    </source>
</reference>
<dbReference type="Proteomes" id="UP000229314">
    <property type="component" value="Chromosome"/>
</dbReference>
<evidence type="ECO:0000313" key="1">
    <source>
        <dbReference type="EMBL" id="ARC36225.1"/>
    </source>
</evidence>
<reference evidence="6" key="5">
    <citation type="submission" date="2018-07" db="EMBL/GenBank/DDBJ databases">
        <title>Genome Structure of the Opportunistic Pathogen Paracoccus yeei (Alphaproteobacteria) and Identification of Putative Virulence Factors.</title>
        <authorList>
            <person name="Lasek R."/>
            <person name="Szuplewska M."/>
            <person name="Mitura M."/>
            <person name="Decewicz P."/>
            <person name="Chmielowska C."/>
            <person name="Pawlot A."/>
            <person name="Sentkowska D."/>
            <person name="Czarnecki J."/>
            <person name="Bartosik D."/>
        </authorList>
    </citation>
    <scope>NUCLEOTIDE SEQUENCE [LARGE SCALE GENOMIC DNA]</scope>
    <source>
        <strain evidence="6">CCUG 32053</strain>
    </source>
</reference>
<name>A0A1V0GQT5_9RHOB</name>
<sequence>MRGFEAAASLVANRIRSVGEGRGFAVARLLTHWPEVVGPELAAHTRPVKITHGKGFGATLVLLVAGARAPMITMQLDQIRARVNACYGFNAVARITLTQTAPTGFADANGFAEAQAGFAPAPRRAVPADPAKTEKAEAVARAFDDPRLSAAMRQMALNILSRRDANDRKANP</sequence>
<dbReference type="Proteomes" id="UP000272010">
    <property type="component" value="Chromosome"/>
</dbReference>
<evidence type="ECO:0000313" key="6">
    <source>
        <dbReference type="Proteomes" id="UP000272010"/>
    </source>
</evidence>
<reference evidence="4" key="1">
    <citation type="submission" date="2017-03" db="EMBL/GenBank/DDBJ databases">
        <title>FDA dAtabase for Regulatory Grade micrObial Sequences (FDA-ARGOS): Supporting development and validation of Infectious Disease Dx tests.</title>
        <authorList>
            <person name="Minogue T."/>
            <person name="Wolcott M."/>
            <person name="Wasieloski L."/>
            <person name="Aguilar W."/>
            <person name="Moore D."/>
            <person name="Tallon L."/>
            <person name="Sadzewicz L."/>
            <person name="Sengamalay N."/>
            <person name="Ott S."/>
            <person name="Godinez A."/>
            <person name="Nagaraj S."/>
            <person name="Nadendla S."/>
            <person name="Geyer C."/>
            <person name="Sichtig H."/>
        </authorList>
    </citation>
    <scope>NUCLEOTIDE SEQUENCE [LARGE SCALE GENOMIC DNA]</scope>
    <source>
        <strain evidence="4">FDAARGOS_252</strain>
    </source>
</reference>
<evidence type="ECO:0000313" key="5">
    <source>
        <dbReference type="Proteomes" id="UP000229314"/>
    </source>
</evidence>
<dbReference type="PANTHER" id="PTHR36456:SF1">
    <property type="entry name" value="UPF0232 PROTEIN SCO3875"/>
    <property type="match status" value="1"/>
</dbReference>
<dbReference type="STRING" id="147645.A6J80_07415"/>
<protein>
    <submittedName>
        <fullName evidence="1">DUF721 domain-containing protein</fullName>
    </submittedName>
</protein>
<reference evidence="2 5" key="2">
    <citation type="submission" date="2017-10" db="EMBL/GenBank/DDBJ databases">
        <title>Complete genome sequence of Paracoccus yeei TT13 isolated from human skin.</title>
        <authorList>
            <person name="Lee K."/>
            <person name="Lim J.Y."/>
            <person name="Hwang I."/>
        </authorList>
    </citation>
    <scope>NUCLEOTIDE SEQUENCE [LARGE SCALE GENOMIC DNA]</scope>
    <source>
        <strain evidence="2 5">TT13</strain>
    </source>
</reference>
<evidence type="ECO:0000313" key="2">
    <source>
        <dbReference type="EMBL" id="ATQ54794.1"/>
    </source>
</evidence>
<proteinExistence type="predicted"/>
<dbReference type="eggNOG" id="COG5389">
    <property type="taxonomic scope" value="Bacteria"/>
</dbReference>
<dbReference type="EMBL" id="CP024422">
    <property type="protein sequence ID" value="ATQ54794.1"/>
    <property type="molecule type" value="Genomic_DNA"/>
</dbReference>
<dbReference type="PANTHER" id="PTHR36456">
    <property type="entry name" value="UPF0232 PROTEIN SCO3875"/>
    <property type="match status" value="1"/>
</dbReference>
<dbReference type="Pfam" id="PF05258">
    <property type="entry name" value="DciA"/>
    <property type="match status" value="1"/>
</dbReference>
<accession>A0A1V0GQT5</accession>